<evidence type="ECO:0000256" key="2">
    <source>
        <dbReference type="SAM" id="SignalP"/>
    </source>
</evidence>
<keyword evidence="2" id="KW-0732">Signal</keyword>
<reference evidence="3" key="1">
    <citation type="submission" date="2021-01" db="UniProtKB">
        <authorList>
            <consortium name="EnsemblMetazoa"/>
        </authorList>
    </citation>
    <scope>IDENTIFICATION</scope>
</reference>
<dbReference type="EnsemblMetazoa" id="CLYHEMT006500.1">
    <property type="protein sequence ID" value="CLYHEMP006500.1"/>
    <property type="gene ID" value="CLYHEMG006500"/>
</dbReference>
<dbReference type="AlphaFoldDB" id="A0A7M5UVL5"/>
<feature type="chain" id="PRO_5029880146" description="Cnidarian restricted protein" evidence="2">
    <location>
        <begin position="21"/>
        <end position="137"/>
    </location>
</feature>
<feature type="region of interest" description="Disordered" evidence="1">
    <location>
        <begin position="77"/>
        <end position="98"/>
    </location>
</feature>
<proteinExistence type="predicted"/>
<organism evidence="3 4">
    <name type="scientific">Clytia hemisphaerica</name>
    <dbReference type="NCBI Taxonomy" id="252671"/>
    <lineage>
        <taxon>Eukaryota</taxon>
        <taxon>Metazoa</taxon>
        <taxon>Cnidaria</taxon>
        <taxon>Hydrozoa</taxon>
        <taxon>Hydroidolina</taxon>
        <taxon>Leptothecata</taxon>
        <taxon>Obeliida</taxon>
        <taxon>Clytiidae</taxon>
        <taxon>Clytia</taxon>
    </lineage>
</organism>
<evidence type="ECO:0000313" key="4">
    <source>
        <dbReference type="Proteomes" id="UP000594262"/>
    </source>
</evidence>
<name>A0A7M5UVL5_9CNID</name>
<evidence type="ECO:0000313" key="3">
    <source>
        <dbReference type="EnsemblMetazoa" id="CLYHEMP006500.1"/>
    </source>
</evidence>
<protein>
    <recommendedName>
        <fullName evidence="5">Cnidarian restricted protein</fullName>
    </recommendedName>
</protein>
<evidence type="ECO:0008006" key="5">
    <source>
        <dbReference type="Google" id="ProtNLM"/>
    </source>
</evidence>
<feature type="signal peptide" evidence="2">
    <location>
        <begin position="1"/>
        <end position="20"/>
    </location>
</feature>
<dbReference type="Proteomes" id="UP000594262">
    <property type="component" value="Unplaced"/>
</dbReference>
<sequence>MNWYFLTLVIFTTYLQHIQGKTLSSKDIDFAIDLLLENEKRIVHDEEKKTHKDVSNVNKERIIRELAEYLGVEDSSKVKSKRKLSSSKAENTHPFGGRLSNVILRGKKESKEELPKAKKEISEDAMNKLNEILNSIF</sequence>
<accession>A0A7M5UVL5</accession>
<evidence type="ECO:0000256" key="1">
    <source>
        <dbReference type="SAM" id="MobiDB-lite"/>
    </source>
</evidence>
<keyword evidence="4" id="KW-1185">Reference proteome</keyword>